<name>A0A381FEI7_9FLAO</name>
<keyword evidence="3" id="KW-1185">Reference proteome</keyword>
<dbReference type="EMBL" id="UFVS01000001">
    <property type="protein sequence ID" value="SUX44903.1"/>
    <property type="molecule type" value="Genomic_DNA"/>
</dbReference>
<dbReference type="EMBL" id="FTMF01000003">
    <property type="protein sequence ID" value="SIQ17085.1"/>
    <property type="molecule type" value="Genomic_DNA"/>
</dbReference>
<organism evidence="2 4">
    <name type="scientific">Chryseobacterium indoltheticum</name>
    <dbReference type="NCBI Taxonomy" id="254"/>
    <lineage>
        <taxon>Bacteria</taxon>
        <taxon>Pseudomonadati</taxon>
        <taxon>Bacteroidota</taxon>
        <taxon>Flavobacteriia</taxon>
        <taxon>Flavobacteriales</taxon>
        <taxon>Weeksellaceae</taxon>
        <taxon>Chryseobacterium group</taxon>
        <taxon>Chryseobacterium</taxon>
    </lineage>
</organism>
<dbReference type="Proteomes" id="UP000185725">
    <property type="component" value="Unassembled WGS sequence"/>
</dbReference>
<evidence type="ECO:0000313" key="4">
    <source>
        <dbReference type="Proteomes" id="UP000255231"/>
    </source>
</evidence>
<proteinExistence type="predicted"/>
<accession>A0A381FEI7</accession>
<evidence type="ECO:0000313" key="2">
    <source>
        <dbReference type="EMBL" id="SUX44903.1"/>
    </source>
</evidence>
<protein>
    <submittedName>
        <fullName evidence="2">Uncharacterized protein</fullName>
    </submittedName>
</protein>
<evidence type="ECO:0000313" key="3">
    <source>
        <dbReference type="Proteomes" id="UP000185725"/>
    </source>
</evidence>
<sequence>MMVVVSGLFHYYTAKNSVVNTEFNTFIKFLI</sequence>
<gene>
    <name evidence="2" type="ORF">NCTC13560_02785</name>
    <name evidence="1" type="ORF">SAMN05421682_10349</name>
</gene>
<dbReference type="Proteomes" id="UP000255231">
    <property type="component" value="Unassembled WGS sequence"/>
</dbReference>
<evidence type="ECO:0000313" key="1">
    <source>
        <dbReference type="EMBL" id="SIQ17085.1"/>
    </source>
</evidence>
<reference evidence="1 3" key="1">
    <citation type="submission" date="2017-01" db="EMBL/GenBank/DDBJ databases">
        <authorList>
            <person name="Varghese N."/>
            <person name="Submissions S."/>
        </authorList>
    </citation>
    <scope>NUCLEOTIDE SEQUENCE [LARGE SCALE GENOMIC DNA]</scope>
    <source>
        <strain evidence="1 3">ATCC 27950</strain>
    </source>
</reference>
<dbReference type="AlphaFoldDB" id="A0A381FEI7"/>
<reference evidence="2 4" key="2">
    <citation type="submission" date="2018-06" db="EMBL/GenBank/DDBJ databases">
        <authorList>
            <consortium name="Pathogen Informatics"/>
            <person name="Doyle S."/>
        </authorList>
    </citation>
    <scope>NUCLEOTIDE SEQUENCE [LARGE SCALE GENOMIC DNA]</scope>
    <source>
        <strain evidence="2 4">NCTC13560</strain>
    </source>
</reference>